<sequence>MPPCKYCNDLEIPSYQTVVQSRPPREYNAFSAIPSTEPQGVKPSITIAINAILSGADTLQCDACIVLRNALPAISNGSLNEIREIECIGNISGTLDVEIMLNSGSRERFEFYTHADSPSPWPIIGVGRQVSSDSSSDDCIQLAASWIRNCAESHQDCLRLKHTPLPTRVIHVGSNLEEPYLYVSKQEDANYIALSHCWGGLVPMTTTRATLEQRQREIRFSELPRTFKDSIIIARKLKIQYIWIDSLCIIQDSADDWEREAEKMGTVYRNSLVCIAADGSLNSHGGCFIEGHPSRNIDVTCIRCPGAASAESFIHVRRSRQVMSGYGFAHVRSGGEWYESKLDTRGWVLQEQALSRRTLHYTVAEMSWDCATCVQCECTSPAEQIESCSVAMQLRACKLMIQQSNILSRQKWSKSSRWVNFVELFTKRSITYDTDRLYALSGMAATISPSEKGSFLAGLWKEELPLALLWRTKVNHHNMKTLVSRRQQKYYAPSWSWASVTGPIEYIALPGRNYSFELIPDLTILEASCIPVGANPYGPVRFGYLKVSGLLARIGPQVKLEKPHGDLEERQPVRRGFDCDVLANGEAIELLDGDSLWILLVAHGGRINRGFSKLEGHHCIILRTSTRQQGAFERVGCVWALKEYWDSELSKRAEMQSIILI</sequence>
<name>A0A2J6TNY8_9HELO</name>
<organism evidence="2 3">
    <name type="scientific">Hyaloscypha bicolor E</name>
    <dbReference type="NCBI Taxonomy" id="1095630"/>
    <lineage>
        <taxon>Eukaryota</taxon>
        <taxon>Fungi</taxon>
        <taxon>Dikarya</taxon>
        <taxon>Ascomycota</taxon>
        <taxon>Pezizomycotina</taxon>
        <taxon>Leotiomycetes</taxon>
        <taxon>Helotiales</taxon>
        <taxon>Hyaloscyphaceae</taxon>
        <taxon>Hyaloscypha</taxon>
        <taxon>Hyaloscypha bicolor</taxon>
    </lineage>
</organism>
<dbReference type="GeneID" id="36584715"/>
<evidence type="ECO:0000313" key="2">
    <source>
        <dbReference type="EMBL" id="PMD64732.1"/>
    </source>
</evidence>
<dbReference type="Pfam" id="PF06985">
    <property type="entry name" value="HET"/>
    <property type="match status" value="1"/>
</dbReference>
<evidence type="ECO:0000259" key="1">
    <source>
        <dbReference type="Pfam" id="PF06985"/>
    </source>
</evidence>
<keyword evidence="3" id="KW-1185">Reference proteome</keyword>
<proteinExistence type="predicted"/>
<dbReference type="Proteomes" id="UP000235371">
    <property type="component" value="Unassembled WGS sequence"/>
</dbReference>
<gene>
    <name evidence="2" type="ORF">K444DRAFT_554013</name>
</gene>
<dbReference type="PANTHER" id="PTHR33112:SF16">
    <property type="entry name" value="HETEROKARYON INCOMPATIBILITY DOMAIN-CONTAINING PROTEIN"/>
    <property type="match status" value="1"/>
</dbReference>
<accession>A0A2J6TNY8</accession>
<dbReference type="OrthoDB" id="8300194at2759"/>
<dbReference type="InterPro" id="IPR010730">
    <property type="entry name" value="HET"/>
</dbReference>
<dbReference type="PANTHER" id="PTHR33112">
    <property type="entry name" value="DOMAIN PROTEIN, PUTATIVE-RELATED"/>
    <property type="match status" value="1"/>
</dbReference>
<reference evidence="2 3" key="1">
    <citation type="submission" date="2016-04" db="EMBL/GenBank/DDBJ databases">
        <title>A degradative enzymes factory behind the ericoid mycorrhizal symbiosis.</title>
        <authorList>
            <consortium name="DOE Joint Genome Institute"/>
            <person name="Martino E."/>
            <person name="Morin E."/>
            <person name="Grelet G."/>
            <person name="Kuo A."/>
            <person name="Kohler A."/>
            <person name="Daghino S."/>
            <person name="Barry K."/>
            <person name="Choi C."/>
            <person name="Cichocki N."/>
            <person name="Clum A."/>
            <person name="Copeland A."/>
            <person name="Hainaut M."/>
            <person name="Haridas S."/>
            <person name="Labutti K."/>
            <person name="Lindquist E."/>
            <person name="Lipzen A."/>
            <person name="Khouja H.-R."/>
            <person name="Murat C."/>
            <person name="Ohm R."/>
            <person name="Olson A."/>
            <person name="Spatafora J."/>
            <person name="Veneault-Fourrey C."/>
            <person name="Henrissat B."/>
            <person name="Grigoriev I."/>
            <person name="Martin F."/>
            <person name="Perotto S."/>
        </authorList>
    </citation>
    <scope>NUCLEOTIDE SEQUENCE [LARGE SCALE GENOMIC DNA]</scope>
    <source>
        <strain evidence="2 3">E</strain>
    </source>
</reference>
<dbReference type="AlphaFoldDB" id="A0A2J6TNY8"/>
<protein>
    <submittedName>
        <fullName evidence="2">HET-domain-containing protein</fullName>
    </submittedName>
</protein>
<dbReference type="EMBL" id="KZ613747">
    <property type="protein sequence ID" value="PMD64732.1"/>
    <property type="molecule type" value="Genomic_DNA"/>
</dbReference>
<dbReference type="InParanoid" id="A0A2J6TNY8"/>
<feature type="domain" description="Heterokaryon incompatibility" evidence="1">
    <location>
        <begin position="191"/>
        <end position="351"/>
    </location>
</feature>
<evidence type="ECO:0000313" key="3">
    <source>
        <dbReference type="Proteomes" id="UP000235371"/>
    </source>
</evidence>
<dbReference type="RefSeq" id="XP_024741636.1">
    <property type="nucleotide sequence ID" value="XM_024876636.1"/>
</dbReference>